<dbReference type="InterPro" id="IPR039422">
    <property type="entry name" value="MarR/SlyA-like"/>
</dbReference>
<protein>
    <submittedName>
        <fullName evidence="2">MarR family transcriptional regulator</fullName>
    </submittedName>
</protein>
<dbReference type="EMBL" id="JAWLKB010000001">
    <property type="protein sequence ID" value="MDV6265250.1"/>
    <property type="molecule type" value="Genomic_DNA"/>
</dbReference>
<dbReference type="SUPFAM" id="SSF46785">
    <property type="entry name" value="Winged helix' DNA-binding domain"/>
    <property type="match status" value="1"/>
</dbReference>
<dbReference type="InterPro" id="IPR000835">
    <property type="entry name" value="HTH_MarR-typ"/>
</dbReference>
<dbReference type="RefSeq" id="WP_317540418.1">
    <property type="nucleotide sequence ID" value="NZ_JAWLKB010000001.1"/>
</dbReference>
<dbReference type="Pfam" id="PF01047">
    <property type="entry name" value="MarR"/>
    <property type="match status" value="1"/>
</dbReference>
<sequence>MTTSPRWLDEDQQAVWQDLLTVVIALPTLLDRQLEQDAETSNFEYSVLARLSMAADLTMRLSDLAAQCDSSQPRMSKLMVRFEQRQWVTRRPDPDNGRYTLATLTEAGLQKVVDSAPGHVERVRELVFDPLSAAQQRALGAALARIATTVRQQLNGTESGTGILRPQA</sequence>
<feature type="domain" description="HTH marR-type" evidence="1">
    <location>
        <begin position="12"/>
        <end position="148"/>
    </location>
</feature>
<dbReference type="PROSITE" id="PS50995">
    <property type="entry name" value="HTH_MARR_2"/>
    <property type="match status" value="1"/>
</dbReference>
<dbReference type="PANTHER" id="PTHR33164:SF99">
    <property type="entry name" value="MARR FAMILY REGULATORY PROTEIN"/>
    <property type="match status" value="1"/>
</dbReference>
<reference evidence="2 3" key="1">
    <citation type="submission" date="2023-10" db="EMBL/GenBank/DDBJ databases">
        <title>Development of a sustainable strategy for remediation of hydrocarbon-contaminated territories based on the waste exchange concept.</title>
        <authorList>
            <person name="Krivoruchko A."/>
        </authorList>
    </citation>
    <scope>NUCLEOTIDE SEQUENCE [LARGE SCALE GENOMIC DNA]</scope>
    <source>
        <strain evidence="2 3">IEGM 1203</strain>
    </source>
</reference>
<gene>
    <name evidence="2" type="ORF">R3Q16_01440</name>
</gene>
<comment type="caution">
    <text evidence="2">The sequence shown here is derived from an EMBL/GenBank/DDBJ whole genome shotgun (WGS) entry which is preliminary data.</text>
</comment>
<evidence type="ECO:0000313" key="3">
    <source>
        <dbReference type="Proteomes" id="UP001185927"/>
    </source>
</evidence>
<dbReference type="SMART" id="SM00347">
    <property type="entry name" value="HTH_MARR"/>
    <property type="match status" value="1"/>
</dbReference>
<dbReference type="InterPro" id="IPR036388">
    <property type="entry name" value="WH-like_DNA-bd_sf"/>
</dbReference>
<dbReference type="Proteomes" id="UP001185927">
    <property type="component" value="Unassembled WGS sequence"/>
</dbReference>
<dbReference type="PANTHER" id="PTHR33164">
    <property type="entry name" value="TRANSCRIPTIONAL REGULATOR, MARR FAMILY"/>
    <property type="match status" value="1"/>
</dbReference>
<dbReference type="InterPro" id="IPR036390">
    <property type="entry name" value="WH_DNA-bd_sf"/>
</dbReference>
<name>A0ABU4BM31_RHOGO</name>
<keyword evidence="3" id="KW-1185">Reference proteome</keyword>
<evidence type="ECO:0000313" key="2">
    <source>
        <dbReference type="EMBL" id="MDV6265250.1"/>
    </source>
</evidence>
<proteinExistence type="predicted"/>
<organism evidence="2 3">
    <name type="scientific">Rhodococcus globerulus</name>
    <dbReference type="NCBI Taxonomy" id="33008"/>
    <lineage>
        <taxon>Bacteria</taxon>
        <taxon>Bacillati</taxon>
        <taxon>Actinomycetota</taxon>
        <taxon>Actinomycetes</taxon>
        <taxon>Mycobacteriales</taxon>
        <taxon>Nocardiaceae</taxon>
        <taxon>Rhodococcus</taxon>
    </lineage>
</organism>
<dbReference type="Gene3D" id="1.10.10.10">
    <property type="entry name" value="Winged helix-like DNA-binding domain superfamily/Winged helix DNA-binding domain"/>
    <property type="match status" value="1"/>
</dbReference>
<accession>A0ABU4BM31</accession>
<evidence type="ECO:0000259" key="1">
    <source>
        <dbReference type="PROSITE" id="PS50995"/>
    </source>
</evidence>